<evidence type="ECO:0000256" key="1">
    <source>
        <dbReference type="SAM" id="Phobius"/>
    </source>
</evidence>
<dbReference type="Proteomes" id="UP001319104">
    <property type="component" value="Unassembled WGS sequence"/>
</dbReference>
<evidence type="ECO:0000313" key="2">
    <source>
        <dbReference type="EMBL" id="MBS9525221.1"/>
    </source>
</evidence>
<proteinExistence type="predicted"/>
<accession>A0AAP2CL23</accession>
<evidence type="ECO:0000313" key="3">
    <source>
        <dbReference type="Proteomes" id="UP001319104"/>
    </source>
</evidence>
<dbReference type="NCBIfam" id="TIGR02117">
    <property type="entry name" value="chp_urease_rgn"/>
    <property type="match status" value="1"/>
</dbReference>
<comment type="caution">
    <text evidence="2">The sequence shown here is derived from an EMBL/GenBank/DDBJ whole genome shotgun (WGS) entry which is preliminary data.</text>
</comment>
<name>A0AAP2CL23_9BACT</name>
<feature type="transmembrane region" description="Helical" evidence="1">
    <location>
        <begin position="12"/>
        <end position="32"/>
    </location>
</feature>
<keyword evidence="1" id="KW-1133">Transmembrane helix</keyword>
<sequence length="223" mass="25778">MKTLLRTLLIPALALITLGAIYFLSAFLGMIIPVGPEKEEYPKEVEIFVHTNGLHADFVLPTTHEVHDWKDVLEGKHFGEFETPYLSIGWGEKNFYLNTPTMADLTAPTLVKALFLPSTSAMHVDYMYGKPREGDHASSIWISEQMYLELVDYILGTFELEDGKAILIDHDGYYDYDQFYRAKGKYHAFWTCNNWTNRGLKKIGLRNSLWTPMDWGVFYYLEK</sequence>
<dbReference type="RefSeq" id="WP_213946074.1">
    <property type="nucleotide sequence ID" value="NZ_JAHCMY010000009.1"/>
</dbReference>
<gene>
    <name evidence="2" type="ORF">KI659_14465</name>
</gene>
<dbReference type="AlphaFoldDB" id="A0AAP2CL23"/>
<dbReference type="EMBL" id="JAHCMY010000009">
    <property type="protein sequence ID" value="MBS9525221.1"/>
    <property type="molecule type" value="Genomic_DNA"/>
</dbReference>
<organism evidence="2 3">
    <name type="scientific">Litoribacter ruber</name>
    <dbReference type="NCBI Taxonomy" id="702568"/>
    <lineage>
        <taxon>Bacteria</taxon>
        <taxon>Pseudomonadati</taxon>
        <taxon>Bacteroidota</taxon>
        <taxon>Cytophagia</taxon>
        <taxon>Cytophagales</taxon>
        <taxon>Cyclobacteriaceae</taxon>
        <taxon>Litoribacter</taxon>
    </lineage>
</organism>
<keyword evidence="3" id="KW-1185">Reference proteome</keyword>
<keyword evidence="1" id="KW-0472">Membrane</keyword>
<dbReference type="Pfam" id="PF09601">
    <property type="entry name" value="DUF2459"/>
    <property type="match status" value="1"/>
</dbReference>
<keyword evidence="1" id="KW-0812">Transmembrane</keyword>
<dbReference type="InterPro" id="IPR011727">
    <property type="entry name" value="CHP02117"/>
</dbReference>
<reference evidence="2 3" key="1">
    <citation type="submission" date="2021-05" db="EMBL/GenBank/DDBJ databases">
        <authorList>
            <person name="Zhang Z.D."/>
            <person name="Osman G."/>
        </authorList>
    </citation>
    <scope>NUCLEOTIDE SEQUENCE [LARGE SCALE GENOMIC DNA]</scope>
    <source>
        <strain evidence="2 3">KCTC 32217</strain>
    </source>
</reference>
<protein>
    <submittedName>
        <fullName evidence="2">TIGR02117 family protein</fullName>
    </submittedName>
</protein>